<dbReference type="Proteomes" id="UP000231259">
    <property type="component" value="Unassembled WGS sequence"/>
</dbReference>
<gene>
    <name evidence="1" type="ORF">P775_02935</name>
</gene>
<name>A0A2G8RJ97_9RHOB</name>
<dbReference type="AlphaFoldDB" id="A0A2G8RJ97"/>
<dbReference type="EMBL" id="AWWI01000027">
    <property type="protein sequence ID" value="PIL21627.1"/>
    <property type="molecule type" value="Genomic_DNA"/>
</dbReference>
<sequence>MRNANELLCKASACFARDLGDVNIAFRAPGLSSTAH</sequence>
<accession>A0A2G8RJ97</accession>
<evidence type="ECO:0000313" key="2">
    <source>
        <dbReference type="Proteomes" id="UP000231259"/>
    </source>
</evidence>
<organism evidence="1 2">
    <name type="scientific">Puniceibacterium antarcticum</name>
    <dbReference type="NCBI Taxonomy" id="1206336"/>
    <lineage>
        <taxon>Bacteria</taxon>
        <taxon>Pseudomonadati</taxon>
        <taxon>Pseudomonadota</taxon>
        <taxon>Alphaproteobacteria</taxon>
        <taxon>Rhodobacterales</taxon>
        <taxon>Paracoccaceae</taxon>
        <taxon>Puniceibacterium</taxon>
    </lineage>
</organism>
<proteinExistence type="predicted"/>
<protein>
    <submittedName>
        <fullName evidence="1">Transposase</fullName>
    </submittedName>
</protein>
<reference evidence="1 2" key="1">
    <citation type="submission" date="2013-09" db="EMBL/GenBank/DDBJ databases">
        <title>Genome sequencing of Phaeobacter antarcticus sp. nov. SM1211.</title>
        <authorList>
            <person name="Zhang X.-Y."/>
            <person name="Liu C."/>
            <person name="Chen X.-L."/>
            <person name="Xie B.-B."/>
            <person name="Qin Q.-L."/>
            <person name="Rong J.-C."/>
            <person name="Zhang Y.-Z."/>
        </authorList>
    </citation>
    <scope>NUCLEOTIDE SEQUENCE [LARGE SCALE GENOMIC DNA]</scope>
    <source>
        <strain evidence="1 2">SM1211</strain>
    </source>
</reference>
<keyword evidence="2" id="KW-1185">Reference proteome</keyword>
<evidence type="ECO:0000313" key="1">
    <source>
        <dbReference type="EMBL" id="PIL21627.1"/>
    </source>
</evidence>
<comment type="caution">
    <text evidence="1">The sequence shown here is derived from an EMBL/GenBank/DDBJ whole genome shotgun (WGS) entry which is preliminary data.</text>
</comment>